<evidence type="ECO:0000256" key="3">
    <source>
        <dbReference type="ARBA" id="ARBA00022692"/>
    </source>
</evidence>
<keyword evidence="9" id="KW-1185">Reference proteome</keyword>
<feature type="transmembrane region" description="Helical" evidence="7">
    <location>
        <begin position="131"/>
        <end position="151"/>
    </location>
</feature>
<dbReference type="GO" id="GO:0005886">
    <property type="term" value="C:plasma membrane"/>
    <property type="evidence" value="ECO:0007669"/>
    <property type="project" value="UniProtKB-SubCell"/>
</dbReference>
<keyword evidence="3 7" id="KW-0812">Transmembrane</keyword>
<dbReference type="STRING" id="1125712.HMPREF1316_0367"/>
<dbReference type="SUPFAM" id="SSF103473">
    <property type="entry name" value="MFS general substrate transporter"/>
    <property type="match status" value="1"/>
</dbReference>
<feature type="region of interest" description="Disordered" evidence="6">
    <location>
        <begin position="179"/>
        <end position="211"/>
    </location>
</feature>
<evidence type="ECO:0000256" key="2">
    <source>
        <dbReference type="ARBA" id="ARBA00022475"/>
    </source>
</evidence>
<dbReference type="PATRIC" id="fig|1125712.3.peg.994"/>
<evidence type="ECO:0000256" key="5">
    <source>
        <dbReference type="ARBA" id="ARBA00023136"/>
    </source>
</evidence>
<dbReference type="Gene3D" id="1.20.1250.20">
    <property type="entry name" value="MFS general substrate transporter like domains"/>
    <property type="match status" value="1"/>
</dbReference>
<dbReference type="Proteomes" id="UP000016638">
    <property type="component" value="Unassembled WGS sequence"/>
</dbReference>
<dbReference type="GO" id="GO:0022857">
    <property type="term" value="F:transmembrane transporter activity"/>
    <property type="evidence" value="ECO:0007669"/>
    <property type="project" value="InterPro"/>
</dbReference>
<feature type="transmembrane region" description="Helical" evidence="7">
    <location>
        <begin position="78"/>
        <end position="95"/>
    </location>
</feature>
<dbReference type="OrthoDB" id="10008222at2"/>
<feature type="transmembrane region" description="Helical" evidence="7">
    <location>
        <begin position="38"/>
        <end position="58"/>
    </location>
</feature>
<evidence type="ECO:0000256" key="6">
    <source>
        <dbReference type="SAM" id="MobiDB-lite"/>
    </source>
</evidence>
<evidence type="ECO:0000256" key="4">
    <source>
        <dbReference type="ARBA" id="ARBA00022989"/>
    </source>
</evidence>
<dbReference type="AlphaFoldDB" id="U2TRL5"/>
<keyword evidence="2" id="KW-1003">Cell membrane</keyword>
<name>U2TRL5_9ACTN</name>
<feature type="transmembrane region" description="Helical" evidence="7">
    <location>
        <begin position="295"/>
        <end position="318"/>
    </location>
</feature>
<evidence type="ECO:0000256" key="1">
    <source>
        <dbReference type="ARBA" id="ARBA00004651"/>
    </source>
</evidence>
<comment type="subcellular location">
    <subcellularLocation>
        <location evidence="1">Cell membrane</location>
        <topology evidence="1">Multi-pass membrane protein</topology>
    </subcellularLocation>
</comment>
<dbReference type="RefSeq" id="WP_021725873.1">
    <property type="nucleotide sequence ID" value="NZ_AWEZ01000043.1"/>
</dbReference>
<feature type="transmembrane region" description="Helical" evidence="7">
    <location>
        <begin position="225"/>
        <end position="244"/>
    </location>
</feature>
<sequence>MSLAVLLLARGASLLASWMVSTLTPNMVYSIGGSMVAMAFLILCRSLPALPANAVLVVLKRRGIRPLRILQVSEVMRLLLYVPLLFVTGQAWLYVLSASWALVEALVTPCYFSLVPSLCRPEQVSRATNRLLTIVNAALVCGPLVSSALFSAWGLRPTIACALALMVVSSVAAGHLMPQAQEPQGEGSSAGDGMSAEGDGLGGRGEARPEDTAHRPHAWALLRSLGASTAALLTIDATSGFAFGSLNALMPIASQVQALDPTVLYGWFLGALMAGMLMGNVLFELVGYRFETGRLYRALTVGALTTYLLFGVLVGPLLRCALLFATGLGNSMQDVCLMTALQRRAATGRGASLIALRESLGSVAVTVSTVYVGACVSVLGVPGLVLVAYAVALVASLPSFARLRRGEPSR</sequence>
<evidence type="ECO:0000313" key="9">
    <source>
        <dbReference type="Proteomes" id="UP000016638"/>
    </source>
</evidence>
<protein>
    <submittedName>
        <fullName evidence="8">Transporter, major facilitator family protein</fullName>
    </submittedName>
</protein>
<keyword evidence="5 7" id="KW-0472">Membrane</keyword>
<dbReference type="PANTHER" id="PTHR23513:SF6">
    <property type="entry name" value="MAJOR FACILITATOR SUPERFAMILY ASSOCIATED DOMAIN-CONTAINING PROTEIN"/>
    <property type="match status" value="1"/>
</dbReference>
<feature type="transmembrane region" description="Helical" evidence="7">
    <location>
        <begin position="264"/>
        <end position="283"/>
    </location>
</feature>
<dbReference type="InterPro" id="IPR036259">
    <property type="entry name" value="MFS_trans_sf"/>
</dbReference>
<dbReference type="InterPro" id="IPR011701">
    <property type="entry name" value="MFS"/>
</dbReference>
<accession>U2TRL5</accession>
<reference evidence="8 9" key="1">
    <citation type="submission" date="2013-08" db="EMBL/GenBank/DDBJ databases">
        <authorList>
            <person name="Durkin A.S."/>
            <person name="Haft D.R."/>
            <person name="McCorrison J."/>
            <person name="Torralba M."/>
            <person name="Gillis M."/>
            <person name="Haft D.H."/>
            <person name="Methe B."/>
            <person name="Sutton G."/>
            <person name="Nelson K.E."/>
        </authorList>
    </citation>
    <scope>NUCLEOTIDE SEQUENCE [LARGE SCALE GENOMIC DNA]</scope>
    <source>
        <strain evidence="8 9">F0195</strain>
    </source>
</reference>
<dbReference type="PANTHER" id="PTHR23513">
    <property type="entry name" value="INTEGRAL MEMBRANE EFFLUX PROTEIN-RELATED"/>
    <property type="match status" value="1"/>
</dbReference>
<organism evidence="8 9">
    <name type="scientific">Olsenella profusa F0195</name>
    <dbReference type="NCBI Taxonomy" id="1125712"/>
    <lineage>
        <taxon>Bacteria</taxon>
        <taxon>Bacillati</taxon>
        <taxon>Actinomycetota</taxon>
        <taxon>Coriobacteriia</taxon>
        <taxon>Coriobacteriales</taxon>
        <taxon>Atopobiaceae</taxon>
        <taxon>Olsenella</taxon>
    </lineage>
</organism>
<keyword evidence="4 7" id="KW-1133">Transmembrane helix</keyword>
<comment type="caution">
    <text evidence="8">The sequence shown here is derived from an EMBL/GenBank/DDBJ whole genome shotgun (WGS) entry which is preliminary data.</text>
</comment>
<gene>
    <name evidence="8" type="ORF">HMPREF1316_0367</name>
</gene>
<feature type="transmembrane region" description="Helical" evidence="7">
    <location>
        <begin position="370"/>
        <end position="395"/>
    </location>
</feature>
<evidence type="ECO:0000313" key="8">
    <source>
        <dbReference type="EMBL" id="ERL08733.1"/>
    </source>
</evidence>
<proteinExistence type="predicted"/>
<evidence type="ECO:0000256" key="7">
    <source>
        <dbReference type="SAM" id="Phobius"/>
    </source>
</evidence>
<dbReference type="EMBL" id="AWEZ01000043">
    <property type="protein sequence ID" value="ERL08733.1"/>
    <property type="molecule type" value="Genomic_DNA"/>
</dbReference>
<dbReference type="Pfam" id="PF07690">
    <property type="entry name" value="MFS_1"/>
    <property type="match status" value="1"/>
</dbReference>